<dbReference type="SUPFAM" id="SSF53474">
    <property type="entry name" value="alpha/beta-Hydrolases"/>
    <property type="match status" value="1"/>
</dbReference>
<dbReference type="InterPro" id="IPR029058">
    <property type="entry name" value="AB_hydrolase_fold"/>
</dbReference>
<sequence>MDTAPLYNDIAEGPEDAAAYWVTAGDGVRIRIAVWGAARARATVLLFPGRTEYAEKYGRSAADLAARGFATVVVDWRGQGLADRLHDDPVLGHVDRFEAYQRDVTAVARAAEALGLPRPYHLLAHSMGGCIGLRALHQGLDVASVAFTAPMWGIRFSPLMRPAAWALSAASRPLGFDRRMTPGRGGDAYILASSFDENELTGDPEMFGYMRRQLAARPEMAIGGPSLSWLHEALCEMRALVRMAPPAIPALTYLGTDERIVCANAIRTVKGSWAAGTLREIEGARHEVMMEGTATRARVFDEVAEHFTRHATPHLPHRKRITDTLHA</sequence>
<evidence type="ECO:0000313" key="3">
    <source>
        <dbReference type="Proteomes" id="UP000295142"/>
    </source>
</evidence>
<keyword evidence="3" id="KW-1185">Reference proteome</keyword>
<dbReference type="InterPro" id="IPR051044">
    <property type="entry name" value="MAG_DAG_Lipase"/>
</dbReference>
<dbReference type="RefSeq" id="WP_132544432.1">
    <property type="nucleotide sequence ID" value="NZ_SLWW01000007.1"/>
</dbReference>
<dbReference type="PANTHER" id="PTHR11614">
    <property type="entry name" value="PHOSPHOLIPASE-RELATED"/>
    <property type="match status" value="1"/>
</dbReference>
<evidence type="ECO:0000259" key="1">
    <source>
        <dbReference type="Pfam" id="PF12146"/>
    </source>
</evidence>
<accession>A0A4R2KX14</accession>
<dbReference type="EMBL" id="SLWW01000007">
    <property type="protein sequence ID" value="TCO71235.1"/>
    <property type="molecule type" value="Genomic_DNA"/>
</dbReference>
<gene>
    <name evidence="2" type="ORF">EV655_107128</name>
</gene>
<dbReference type="OrthoDB" id="9788260at2"/>
<protein>
    <submittedName>
        <fullName evidence="2">Lysophospholipase</fullName>
    </submittedName>
</protein>
<dbReference type="Gene3D" id="3.40.50.1820">
    <property type="entry name" value="alpha/beta hydrolase"/>
    <property type="match status" value="1"/>
</dbReference>
<dbReference type="Pfam" id="PF12146">
    <property type="entry name" value="Hydrolase_4"/>
    <property type="match status" value="1"/>
</dbReference>
<dbReference type="InterPro" id="IPR022742">
    <property type="entry name" value="Hydrolase_4"/>
</dbReference>
<reference evidence="2 3" key="1">
    <citation type="submission" date="2019-03" db="EMBL/GenBank/DDBJ databases">
        <title>Genomic Encyclopedia of Type Strains, Phase IV (KMG-IV): sequencing the most valuable type-strain genomes for metagenomic binning, comparative biology and taxonomic classification.</title>
        <authorList>
            <person name="Goeker M."/>
        </authorList>
    </citation>
    <scope>NUCLEOTIDE SEQUENCE [LARGE SCALE GENOMIC DNA]</scope>
    <source>
        <strain evidence="2 3">DSM 4868</strain>
    </source>
</reference>
<feature type="domain" description="Serine aminopeptidase S33" evidence="1">
    <location>
        <begin position="39"/>
        <end position="291"/>
    </location>
</feature>
<proteinExistence type="predicted"/>
<name>A0A4R2KX14_9RHOB</name>
<organism evidence="2 3">
    <name type="scientific">Rhodovulum euryhalinum</name>
    <dbReference type="NCBI Taxonomy" id="35805"/>
    <lineage>
        <taxon>Bacteria</taxon>
        <taxon>Pseudomonadati</taxon>
        <taxon>Pseudomonadota</taxon>
        <taxon>Alphaproteobacteria</taxon>
        <taxon>Rhodobacterales</taxon>
        <taxon>Paracoccaceae</taxon>
        <taxon>Rhodovulum</taxon>
    </lineage>
</organism>
<dbReference type="Proteomes" id="UP000295142">
    <property type="component" value="Unassembled WGS sequence"/>
</dbReference>
<comment type="caution">
    <text evidence="2">The sequence shown here is derived from an EMBL/GenBank/DDBJ whole genome shotgun (WGS) entry which is preliminary data.</text>
</comment>
<evidence type="ECO:0000313" key="2">
    <source>
        <dbReference type="EMBL" id="TCO71235.1"/>
    </source>
</evidence>
<dbReference type="AlphaFoldDB" id="A0A4R2KX14"/>